<dbReference type="AlphaFoldDB" id="A0A0D2L386"/>
<dbReference type="Proteomes" id="UP000054270">
    <property type="component" value="Unassembled WGS sequence"/>
</dbReference>
<dbReference type="OMA" id="FDWRAAK"/>
<feature type="compositionally biased region" description="Polar residues" evidence="1">
    <location>
        <begin position="378"/>
        <end position="392"/>
    </location>
</feature>
<dbReference type="STRING" id="945553.A0A0D2L386"/>
<proteinExistence type="predicted"/>
<evidence type="ECO:0000313" key="2">
    <source>
        <dbReference type="EMBL" id="KJA21192.1"/>
    </source>
</evidence>
<dbReference type="OrthoDB" id="4708870at2759"/>
<gene>
    <name evidence="2" type="ORF">HYPSUDRAFT_88200</name>
</gene>
<accession>A0A0D2L386</accession>
<name>A0A0D2L386_HYPSF</name>
<reference evidence="3" key="1">
    <citation type="submission" date="2014-04" db="EMBL/GenBank/DDBJ databases">
        <title>Evolutionary Origins and Diversification of the Mycorrhizal Mutualists.</title>
        <authorList>
            <consortium name="DOE Joint Genome Institute"/>
            <consortium name="Mycorrhizal Genomics Consortium"/>
            <person name="Kohler A."/>
            <person name="Kuo A."/>
            <person name="Nagy L.G."/>
            <person name="Floudas D."/>
            <person name="Copeland A."/>
            <person name="Barry K.W."/>
            <person name="Cichocki N."/>
            <person name="Veneault-Fourrey C."/>
            <person name="LaButti K."/>
            <person name="Lindquist E.A."/>
            <person name="Lipzen A."/>
            <person name="Lundell T."/>
            <person name="Morin E."/>
            <person name="Murat C."/>
            <person name="Riley R."/>
            <person name="Ohm R."/>
            <person name="Sun H."/>
            <person name="Tunlid A."/>
            <person name="Henrissat B."/>
            <person name="Grigoriev I.V."/>
            <person name="Hibbett D.S."/>
            <person name="Martin F."/>
        </authorList>
    </citation>
    <scope>NUCLEOTIDE SEQUENCE [LARGE SCALE GENOMIC DNA]</scope>
    <source>
        <strain evidence="3">FD-334 SS-4</strain>
    </source>
</reference>
<sequence>MGGNAFGTILPAAAFPRIPPSIYRALKQDMLAKMSEFYNRVGVPREAPEKVDYGDLDLLVTDPKSVYGSFVPHEVIKQGIGAKYVNPMKGNRTSNYAVPIYHGQWTALPHGAEEQENRSVTEDGEIYYQIDVHVCLDMKEYDRLNFFNSYGDLGMIMGLISRNGGLTLGAKGLMLPDPPNPPQDLSESFDEITSFLGLSMKVFEEGFQTREQIYEWVTSSKFFDAGQFRSTGPGISKVKAQRTMYSEFVEWVATTKIVSQQISCMSREEWQAKIRDEALVYFNKKLEYEASSKLRLDRLRLKQSFSGSRVRDWTGLGEYWPGVKLIMDEVRHQVGGENGILDYIDKHGEEGLRLLTIQVRDDLGIQRAGQVEGPMPPNQSGDSDISQQSNIC</sequence>
<feature type="region of interest" description="Disordered" evidence="1">
    <location>
        <begin position="368"/>
        <end position="392"/>
    </location>
</feature>
<dbReference type="EMBL" id="KN817560">
    <property type="protein sequence ID" value="KJA21192.1"/>
    <property type="molecule type" value="Genomic_DNA"/>
</dbReference>
<organism evidence="2 3">
    <name type="scientific">Hypholoma sublateritium (strain FD-334 SS-4)</name>
    <dbReference type="NCBI Taxonomy" id="945553"/>
    <lineage>
        <taxon>Eukaryota</taxon>
        <taxon>Fungi</taxon>
        <taxon>Dikarya</taxon>
        <taxon>Basidiomycota</taxon>
        <taxon>Agaricomycotina</taxon>
        <taxon>Agaricomycetes</taxon>
        <taxon>Agaricomycetidae</taxon>
        <taxon>Agaricales</taxon>
        <taxon>Agaricineae</taxon>
        <taxon>Strophariaceae</taxon>
        <taxon>Hypholoma</taxon>
    </lineage>
</organism>
<keyword evidence="3" id="KW-1185">Reference proteome</keyword>
<evidence type="ECO:0000313" key="3">
    <source>
        <dbReference type="Proteomes" id="UP000054270"/>
    </source>
</evidence>
<evidence type="ECO:0000256" key="1">
    <source>
        <dbReference type="SAM" id="MobiDB-lite"/>
    </source>
</evidence>
<protein>
    <submittedName>
        <fullName evidence="2">Uncharacterized protein</fullName>
    </submittedName>
</protein>